<dbReference type="CDD" id="cd05403">
    <property type="entry name" value="NT_KNTase_like"/>
    <property type="match status" value="1"/>
</dbReference>
<dbReference type="InterPro" id="IPR002934">
    <property type="entry name" value="Polymerase_NTP_transf_dom"/>
</dbReference>
<proteinExistence type="predicted"/>
<evidence type="ECO:0000256" key="1">
    <source>
        <dbReference type="SAM" id="Coils"/>
    </source>
</evidence>
<dbReference type="Pfam" id="PF01909">
    <property type="entry name" value="NTP_transf_2"/>
    <property type="match status" value="1"/>
</dbReference>
<feature type="domain" description="Polymerase nucleotidyl transferase" evidence="3">
    <location>
        <begin position="647"/>
        <end position="734"/>
    </location>
</feature>
<feature type="compositionally biased region" description="Low complexity" evidence="2">
    <location>
        <begin position="424"/>
        <end position="434"/>
    </location>
</feature>
<protein>
    <submittedName>
        <fullName evidence="4">Nucleotidyltransferase domain-containing protein</fullName>
    </submittedName>
</protein>
<feature type="coiled-coil region" evidence="1">
    <location>
        <begin position="99"/>
        <end position="163"/>
    </location>
</feature>
<keyword evidence="1" id="KW-0175">Coiled coil</keyword>
<accession>A0ABU7KID0</accession>
<reference evidence="4 5" key="1">
    <citation type="submission" date="2023-07" db="EMBL/GenBank/DDBJ databases">
        <authorList>
            <person name="Girao M."/>
            <person name="Carvalho M.F."/>
        </authorList>
    </citation>
    <scope>NUCLEOTIDE SEQUENCE [LARGE SCALE GENOMIC DNA]</scope>
    <source>
        <strain evidence="4 5">66/93</strain>
    </source>
</reference>
<dbReference type="Gene3D" id="3.30.460.10">
    <property type="entry name" value="Beta Polymerase, domain 2"/>
    <property type="match status" value="1"/>
</dbReference>
<feature type="compositionally biased region" description="Low complexity" evidence="2">
    <location>
        <begin position="497"/>
        <end position="508"/>
    </location>
</feature>
<evidence type="ECO:0000256" key="2">
    <source>
        <dbReference type="SAM" id="MobiDB-lite"/>
    </source>
</evidence>
<sequence length="749" mass="78301">MEFTSFSIEACEPAADGGVVPGLVPIPNVDPDALEEAAAAFRTVGEAIEESGSGITSAWASLTGVYVAPEADTLLSVLDPVSSDGTSVATGVRDAATALETFAETARELKSRLTGLKAEAEAFRADVGWDEEWLEDEDERERNNGLNNRIALAVHEFQEAERDCANKIGEHYGGTWFTGHSDKAEHDQTSTSGDRTYQIYGTMSARTDQANPWGSPVDAPTSALEDAFWGLGDIVVGAVVGLGIGTGLYRDGQAAYPFGTEHGQNLLANWEDAKTSFWALTGSNAQDEWASPGGADAQYENARGPWIEVGDSVVPVSEWDDRPMYTITNGAGNAALMLTPMGWARTFLDNPDLGSGPAHGLDGDGPLPVERGPNGVSPHGSGLHGTDTVNMSTDGPTAGQPDPGATIGGMHEALAGLESQLGSGPTADPGVPTGTPDPVPTPEPPSGPITPMGDTPAPNSGDAPSTPAPEPATVASHEDVRSPTGDSAPTAQELRDGTSGSDADTTTDPWAVSPVNDGSTGQESPTAPVAGPADRDGSPTDAPVAIDDTNNSTGTNGKEQTEQDNQEHATEDHDQRDISEDQAAPTADNDSGSGSGDEPPREGTGTGGDDSEDPPENYNEGPPQGISQEDFDEGTALILDSVGDISNDIVVQGSRAAGTARPDSDIDLAVRVNEEDFYRIIEERFNQPNPGSAKERTMLHAMKTGKIQSGEAGFKPLRIQLEKVFKMKVDISFILKRGPFDNPPFIRIP</sequence>
<dbReference type="InterPro" id="IPR043519">
    <property type="entry name" value="NT_sf"/>
</dbReference>
<dbReference type="Proteomes" id="UP001348641">
    <property type="component" value="Unassembled WGS sequence"/>
</dbReference>
<feature type="region of interest" description="Disordered" evidence="2">
    <location>
        <begin position="354"/>
        <end position="629"/>
    </location>
</feature>
<dbReference type="EMBL" id="JAUUCC010000001">
    <property type="protein sequence ID" value="MEE2049033.1"/>
    <property type="molecule type" value="Genomic_DNA"/>
</dbReference>
<comment type="caution">
    <text evidence="4">The sequence shown here is derived from an EMBL/GenBank/DDBJ whole genome shotgun (WGS) entry which is preliminary data.</text>
</comment>
<gene>
    <name evidence="4" type="ORF">Q8A49_00805</name>
</gene>
<dbReference type="SUPFAM" id="SSF81301">
    <property type="entry name" value="Nucleotidyltransferase"/>
    <property type="match status" value="1"/>
</dbReference>
<feature type="compositionally biased region" description="Polar residues" evidence="2">
    <location>
        <begin position="516"/>
        <end position="525"/>
    </location>
</feature>
<feature type="compositionally biased region" description="Pro residues" evidence="2">
    <location>
        <begin position="435"/>
        <end position="448"/>
    </location>
</feature>
<evidence type="ECO:0000259" key="3">
    <source>
        <dbReference type="Pfam" id="PF01909"/>
    </source>
</evidence>
<feature type="compositionally biased region" description="Basic and acidic residues" evidence="2">
    <location>
        <begin position="559"/>
        <end position="579"/>
    </location>
</feature>
<evidence type="ECO:0000313" key="4">
    <source>
        <dbReference type="EMBL" id="MEE2049033.1"/>
    </source>
</evidence>
<organism evidence="4 5">
    <name type="scientific">Nocardiopsis tropica</name>
    <dbReference type="NCBI Taxonomy" id="109330"/>
    <lineage>
        <taxon>Bacteria</taxon>
        <taxon>Bacillati</taxon>
        <taxon>Actinomycetota</taxon>
        <taxon>Actinomycetes</taxon>
        <taxon>Streptosporangiales</taxon>
        <taxon>Nocardiopsidaceae</taxon>
        <taxon>Nocardiopsis</taxon>
    </lineage>
</organism>
<name>A0ABU7KID0_9ACTN</name>
<feature type="compositionally biased region" description="Polar residues" evidence="2">
    <location>
        <begin position="548"/>
        <end position="558"/>
    </location>
</feature>
<dbReference type="RefSeq" id="WP_330156340.1">
    <property type="nucleotide sequence ID" value="NZ_BAAAJA010000006.1"/>
</dbReference>
<evidence type="ECO:0000313" key="5">
    <source>
        <dbReference type="Proteomes" id="UP001348641"/>
    </source>
</evidence>